<protein>
    <submittedName>
        <fullName evidence="1">Uncharacterized protein</fullName>
    </submittedName>
</protein>
<evidence type="ECO:0000313" key="2">
    <source>
        <dbReference type="Proteomes" id="UP001153620"/>
    </source>
</evidence>
<keyword evidence="2" id="KW-1185">Reference proteome</keyword>
<dbReference type="AlphaFoldDB" id="A0A9N9S3C8"/>
<proteinExistence type="predicted"/>
<gene>
    <name evidence="1" type="ORF">CHIRRI_LOCUS11534</name>
</gene>
<name>A0A9N9S3C8_9DIPT</name>
<accession>A0A9N9S3C8</accession>
<reference evidence="1" key="1">
    <citation type="submission" date="2022-01" db="EMBL/GenBank/DDBJ databases">
        <authorList>
            <person name="King R."/>
        </authorList>
    </citation>
    <scope>NUCLEOTIDE SEQUENCE</scope>
</reference>
<sequence length="18" mass="1942">MKAKKCSFSGAVELSRLS</sequence>
<reference evidence="1" key="2">
    <citation type="submission" date="2022-10" db="EMBL/GenBank/DDBJ databases">
        <authorList>
            <consortium name="ENA_rothamsted_submissions"/>
            <consortium name="culmorum"/>
            <person name="King R."/>
        </authorList>
    </citation>
    <scope>NUCLEOTIDE SEQUENCE</scope>
</reference>
<organism evidence="1 2">
    <name type="scientific">Chironomus riparius</name>
    <dbReference type="NCBI Taxonomy" id="315576"/>
    <lineage>
        <taxon>Eukaryota</taxon>
        <taxon>Metazoa</taxon>
        <taxon>Ecdysozoa</taxon>
        <taxon>Arthropoda</taxon>
        <taxon>Hexapoda</taxon>
        <taxon>Insecta</taxon>
        <taxon>Pterygota</taxon>
        <taxon>Neoptera</taxon>
        <taxon>Endopterygota</taxon>
        <taxon>Diptera</taxon>
        <taxon>Nematocera</taxon>
        <taxon>Chironomoidea</taxon>
        <taxon>Chironomidae</taxon>
        <taxon>Chironominae</taxon>
        <taxon>Chironomus</taxon>
    </lineage>
</organism>
<dbReference type="EMBL" id="OU895879">
    <property type="protein sequence ID" value="CAG9808698.1"/>
    <property type="molecule type" value="Genomic_DNA"/>
</dbReference>
<dbReference type="Proteomes" id="UP001153620">
    <property type="component" value="Chromosome 3"/>
</dbReference>
<evidence type="ECO:0000313" key="1">
    <source>
        <dbReference type="EMBL" id="CAG9808698.1"/>
    </source>
</evidence>